<evidence type="ECO:0000256" key="5">
    <source>
        <dbReference type="SAM" id="MobiDB-lite"/>
    </source>
</evidence>
<dbReference type="CDD" id="cd00154">
    <property type="entry name" value="Rab"/>
    <property type="match status" value="1"/>
</dbReference>
<proteinExistence type="inferred from homology"/>
<evidence type="ECO:0000256" key="1">
    <source>
        <dbReference type="ARBA" id="ARBA00006270"/>
    </source>
</evidence>
<keyword evidence="2" id="KW-0547">Nucleotide-binding</keyword>
<dbReference type="PROSITE" id="PS51421">
    <property type="entry name" value="RAS"/>
    <property type="match status" value="1"/>
</dbReference>
<evidence type="ECO:0000256" key="4">
    <source>
        <dbReference type="ARBA" id="ARBA00037868"/>
    </source>
</evidence>
<feature type="compositionally biased region" description="Pro residues" evidence="5">
    <location>
        <begin position="196"/>
        <end position="223"/>
    </location>
</feature>
<dbReference type="InterPro" id="IPR050227">
    <property type="entry name" value="Rab"/>
</dbReference>
<comment type="similarity">
    <text evidence="1">Belongs to the small GTPase superfamily. Rab family.</text>
</comment>
<dbReference type="NCBIfam" id="TIGR00231">
    <property type="entry name" value="small_GTP"/>
    <property type="match status" value="1"/>
</dbReference>
<organism evidence="6 7">
    <name type="scientific">Hevea brasiliensis</name>
    <name type="common">Para rubber tree</name>
    <name type="synonym">Siphonia brasiliensis</name>
    <dbReference type="NCBI Taxonomy" id="3981"/>
    <lineage>
        <taxon>Eukaryota</taxon>
        <taxon>Viridiplantae</taxon>
        <taxon>Streptophyta</taxon>
        <taxon>Embryophyta</taxon>
        <taxon>Tracheophyta</taxon>
        <taxon>Spermatophyta</taxon>
        <taxon>Magnoliopsida</taxon>
        <taxon>eudicotyledons</taxon>
        <taxon>Gunneridae</taxon>
        <taxon>Pentapetalae</taxon>
        <taxon>rosids</taxon>
        <taxon>fabids</taxon>
        <taxon>Malpighiales</taxon>
        <taxon>Euphorbiaceae</taxon>
        <taxon>Crotonoideae</taxon>
        <taxon>Micrandreae</taxon>
        <taxon>Hevea</taxon>
    </lineage>
</organism>
<evidence type="ECO:0000313" key="6">
    <source>
        <dbReference type="EMBL" id="KAJ9184360.1"/>
    </source>
</evidence>
<evidence type="ECO:0000256" key="2">
    <source>
        <dbReference type="ARBA" id="ARBA00022741"/>
    </source>
</evidence>
<accession>A0ABQ9MZI3</accession>
<dbReference type="PROSITE" id="PS51419">
    <property type="entry name" value="RAB"/>
    <property type="match status" value="1"/>
</dbReference>
<dbReference type="Proteomes" id="UP001174677">
    <property type="component" value="Chromosome 3"/>
</dbReference>
<dbReference type="PRINTS" id="PR00449">
    <property type="entry name" value="RASTRNSFRMNG"/>
</dbReference>
<keyword evidence="3" id="KW-0342">GTP-binding</keyword>
<evidence type="ECO:0000313" key="7">
    <source>
        <dbReference type="Proteomes" id="UP001174677"/>
    </source>
</evidence>
<dbReference type="InterPro" id="IPR001806">
    <property type="entry name" value="Small_GTPase"/>
</dbReference>
<dbReference type="PROSITE" id="PS51420">
    <property type="entry name" value="RHO"/>
    <property type="match status" value="1"/>
</dbReference>
<dbReference type="Pfam" id="PF00071">
    <property type="entry name" value="Ras"/>
    <property type="match status" value="1"/>
</dbReference>
<dbReference type="SMART" id="SM00175">
    <property type="entry name" value="RAB"/>
    <property type="match status" value="1"/>
</dbReference>
<name>A0ABQ9MZI3_HEVBR</name>
<dbReference type="SUPFAM" id="SSF52540">
    <property type="entry name" value="P-loop containing nucleoside triphosphate hydrolases"/>
    <property type="match status" value="1"/>
</dbReference>
<dbReference type="SMART" id="SM00174">
    <property type="entry name" value="RHO"/>
    <property type="match status" value="1"/>
</dbReference>
<dbReference type="InterPro" id="IPR027417">
    <property type="entry name" value="P-loop_NTPase"/>
</dbReference>
<reference evidence="6" key="1">
    <citation type="journal article" date="2023" name="Plant Biotechnol. J.">
        <title>Chromosome-level wild Hevea brasiliensis genome provides new tools for genomic-assisted breeding and valuable loci to elevate rubber yield.</title>
        <authorList>
            <person name="Cheng H."/>
            <person name="Song X."/>
            <person name="Hu Y."/>
            <person name="Wu T."/>
            <person name="Yang Q."/>
            <person name="An Z."/>
            <person name="Feng S."/>
            <person name="Deng Z."/>
            <person name="Wu W."/>
            <person name="Zeng X."/>
            <person name="Tu M."/>
            <person name="Wang X."/>
            <person name="Huang H."/>
        </authorList>
    </citation>
    <scope>NUCLEOTIDE SEQUENCE</scope>
    <source>
        <strain evidence="6">MT/VB/25A 57/8</strain>
    </source>
</reference>
<comment type="caution">
    <text evidence="6">The sequence shown here is derived from an EMBL/GenBank/DDBJ whole genome shotgun (WGS) entry which is preliminary data.</text>
</comment>
<dbReference type="SMART" id="SM00173">
    <property type="entry name" value="RAS"/>
    <property type="match status" value="1"/>
</dbReference>
<evidence type="ECO:0000256" key="3">
    <source>
        <dbReference type="ARBA" id="ARBA00023134"/>
    </source>
</evidence>
<dbReference type="PANTHER" id="PTHR47977">
    <property type="entry name" value="RAS-RELATED PROTEIN RAB"/>
    <property type="match status" value="1"/>
</dbReference>
<dbReference type="SMART" id="SM00176">
    <property type="entry name" value="RAN"/>
    <property type="match status" value="1"/>
</dbReference>
<dbReference type="EMBL" id="JARPOI010000003">
    <property type="protein sequence ID" value="KAJ9184360.1"/>
    <property type="molecule type" value="Genomic_DNA"/>
</dbReference>
<dbReference type="Gene3D" id="3.40.50.300">
    <property type="entry name" value="P-loop containing nucleotide triphosphate hydrolases"/>
    <property type="match status" value="1"/>
</dbReference>
<keyword evidence="7" id="KW-1185">Reference proteome</keyword>
<protein>
    <submittedName>
        <fullName evidence="6">Uncharacterized protein</fullName>
    </submittedName>
</protein>
<comment type="subcellular location">
    <subcellularLocation>
        <location evidence="4">Endomembrane system</location>
        <topology evidence="4">Lipid-anchor</topology>
    </subcellularLocation>
</comment>
<sequence length="251" mass="27800">MANPSGQGSNKVYSFKIVLIGDVNVGKTTLIESFVSGAFKSPEPTIGFSNKIKEINIGGKQLKLSIWDTAGQERIRGNTARYYEDADGIALVYDVTERSTLNNLVNKWIKQMEEHTTKEKCVKILVGNKIDKESERVISKDEGKALADKHGFLFIESSAKIKENVDKCFKDLALKILDEIDDKKPKKDDVPEKKPPSTPQPPTVKPEPPTVKPEPPIVKPEPPTVKIEPPKPKSSEKPSSYSATPPCKRCC</sequence>
<gene>
    <name evidence="6" type="ORF">P3X46_004092</name>
</gene>
<dbReference type="InterPro" id="IPR005225">
    <property type="entry name" value="Small_GTP-bd"/>
</dbReference>
<feature type="region of interest" description="Disordered" evidence="5">
    <location>
        <begin position="183"/>
        <end position="251"/>
    </location>
</feature>
<feature type="compositionally biased region" description="Basic and acidic residues" evidence="5">
    <location>
        <begin position="183"/>
        <end position="195"/>
    </location>
</feature>